<evidence type="ECO:0000313" key="4">
    <source>
        <dbReference type="Proteomes" id="UP000469346"/>
    </source>
</evidence>
<accession>A0A6N9TNV4</accession>
<keyword evidence="1" id="KW-0472">Membrane</keyword>
<keyword evidence="4" id="KW-1185">Reference proteome</keyword>
<name>A0A6N9TNV4_DISTH</name>
<dbReference type="EMBL" id="JAAGRR010000105">
    <property type="protein sequence ID" value="NDY42972.1"/>
    <property type="molecule type" value="Genomic_DNA"/>
</dbReference>
<dbReference type="RefSeq" id="WP_163299098.1">
    <property type="nucleotide sequence ID" value="NZ_JAAGRR010000105.1"/>
</dbReference>
<protein>
    <submittedName>
        <fullName evidence="3">YdcF family protein</fullName>
    </submittedName>
</protein>
<evidence type="ECO:0000313" key="3">
    <source>
        <dbReference type="EMBL" id="NDY42972.1"/>
    </source>
</evidence>
<feature type="transmembrane region" description="Helical" evidence="1">
    <location>
        <begin position="6"/>
        <end position="26"/>
    </location>
</feature>
<keyword evidence="1" id="KW-1133">Transmembrane helix</keyword>
<dbReference type="Pfam" id="PF02698">
    <property type="entry name" value="DUF218"/>
    <property type="match status" value="1"/>
</dbReference>
<evidence type="ECO:0000259" key="2">
    <source>
        <dbReference type="Pfam" id="PF02698"/>
    </source>
</evidence>
<feature type="domain" description="DUF218" evidence="2">
    <location>
        <begin position="78"/>
        <end position="233"/>
    </location>
</feature>
<organism evidence="3 4">
    <name type="scientific">Dissulfurirhabdus thermomarina</name>
    <dbReference type="NCBI Taxonomy" id="1765737"/>
    <lineage>
        <taxon>Bacteria</taxon>
        <taxon>Deltaproteobacteria</taxon>
        <taxon>Dissulfurirhabdaceae</taxon>
        <taxon>Dissulfurirhabdus</taxon>
    </lineage>
</organism>
<dbReference type="AlphaFoldDB" id="A0A6N9TNV4"/>
<keyword evidence="1" id="KW-0812">Transmembrane</keyword>
<dbReference type="Proteomes" id="UP000469346">
    <property type="component" value="Unassembled WGS sequence"/>
</dbReference>
<evidence type="ECO:0000256" key="1">
    <source>
        <dbReference type="SAM" id="Phobius"/>
    </source>
</evidence>
<gene>
    <name evidence="3" type="ORF">G3N55_08970</name>
</gene>
<dbReference type="InterPro" id="IPR003848">
    <property type="entry name" value="DUF218"/>
</dbReference>
<sequence length="256" mass="27267">MADILLFFATPSRVISLLLFLGLFLWPLKYRRRTARLLLAAAFALFLLAGSGILGGLVLARLERDPALPAPPAPPAAAVVLLGVSGGPARADDARLGILAAVEAIRRHPGLRSVYLVPADGPASPERDLELEAAAGLLRRLLAGEAVDIHLLPGCSGPVEGFRRLAPILDHTSFLLVAAAYRMPRALLAARDLGGHPVPAPSGRLSGGASRGLRSLWPTPEGLLCSDLACRELCRYEAARLRRLARALWHRLRPPG</sequence>
<comment type="caution">
    <text evidence="3">The sequence shown here is derived from an EMBL/GenBank/DDBJ whole genome shotgun (WGS) entry which is preliminary data.</text>
</comment>
<feature type="transmembrane region" description="Helical" evidence="1">
    <location>
        <begin position="38"/>
        <end position="60"/>
    </location>
</feature>
<reference evidence="3 4" key="1">
    <citation type="submission" date="2020-02" db="EMBL/GenBank/DDBJ databases">
        <title>Comparative genomics of sulfur disproportionating microorganisms.</title>
        <authorList>
            <person name="Ward L.M."/>
            <person name="Bertran E."/>
            <person name="Johnston D.T."/>
        </authorList>
    </citation>
    <scope>NUCLEOTIDE SEQUENCE [LARGE SCALE GENOMIC DNA]</scope>
    <source>
        <strain evidence="3 4">DSM 100025</strain>
    </source>
</reference>
<proteinExistence type="predicted"/>